<protein>
    <recommendedName>
        <fullName evidence="5">FAD-binding domain-containing protein</fullName>
    </recommendedName>
</protein>
<reference evidence="7" key="1">
    <citation type="submission" date="2015-09" db="EMBL/GenBank/DDBJ databases">
        <authorList>
            <person name="Fill T.P."/>
            <person name="Baretta J.F."/>
            <person name="de Almeida L.G."/>
            <person name="Rocha M."/>
            <person name="de Souza D.H."/>
            <person name="Malavazi I."/>
            <person name="Cerdeira L.T."/>
            <person name="Hong H."/>
            <person name="Samborskyy M."/>
            <person name="de Vasconcelos A.T."/>
            <person name="Leadlay P."/>
            <person name="Rodrigues-Filho E."/>
        </authorList>
    </citation>
    <scope>NUCLEOTIDE SEQUENCE [LARGE SCALE GENOMIC DNA]</scope>
    <source>
        <strain evidence="7">LaBioMMi 136</strain>
    </source>
</reference>
<keyword evidence="2" id="KW-0285">Flavoprotein</keyword>
<dbReference type="Gene3D" id="3.50.50.60">
    <property type="entry name" value="FAD/NAD(P)-binding domain"/>
    <property type="match status" value="1"/>
</dbReference>
<dbReference type="PANTHER" id="PTHR43004:SF19">
    <property type="entry name" value="BINDING MONOOXYGENASE, PUTATIVE (JCVI)-RELATED"/>
    <property type="match status" value="1"/>
</dbReference>
<dbReference type="GO" id="GO:0016709">
    <property type="term" value="F:oxidoreductase activity, acting on paired donors, with incorporation or reduction of molecular oxygen, NAD(P)H as one donor, and incorporation of one atom of oxygen"/>
    <property type="evidence" value="ECO:0007669"/>
    <property type="project" value="UniProtKB-ARBA"/>
</dbReference>
<dbReference type="GO" id="GO:0071949">
    <property type="term" value="F:FAD binding"/>
    <property type="evidence" value="ECO:0007669"/>
    <property type="project" value="InterPro"/>
</dbReference>
<dbReference type="PRINTS" id="PR00420">
    <property type="entry name" value="RNGMNOXGNASE"/>
</dbReference>
<dbReference type="SUPFAM" id="SSF51905">
    <property type="entry name" value="FAD/NAD(P)-binding domain"/>
    <property type="match status" value="1"/>
</dbReference>
<evidence type="ECO:0000313" key="6">
    <source>
        <dbReference type="EMBL" id="OOQ86326.1"/>
    </source>
</evidence>
<evidence type="ECO:0000256" key="3">
    <source>
        <dbReference type="ARBA" id="ARBA00022827"/>
    </source>
</evidence>
<gene>
    <name evidence="6" type="ORF">PEBR_21904</name>
</gene>
<feature type="domain" description="FAD-binding" evidence="5">
    <location>
        <begin position="5"/>
        <end position="365"/>
    </location>
</feature>
<keyword evidence="3" id="KW-0274">FAD</keyword>
<dbReference type="AlphaFoldDB" id="A0A1S9RLU8"/>
<dbReference type="InterPro" id="IPR002938">
    <property type="entry name" value="FAD-bd"/>
</dbReference>
<evidence type="ECO:0000259" key="5">
    <source>
        <dbReference type="Pfam" id="PF01494"/>
    </source>
</evidence>
<proteinExistence type="predicted"/>
<name>A0A1S9RLU8_PENBI</name>
<organism evidence="6 7">
    <name type="scientific">Penicillium brasilianum</name>
    <dbReference type="NCBI Taxonomy" id="104259"/>
    <lineage>
        <taxon>Eukaryota</taxon>
        <taxon>Fungi</taxon>
        <taxon>Dikarya</taxon>
        <taxon>Ascomycota</taxon>
        <taxon>Pezizomycotina</taxon>
        <taxon>Eurotiomycetes</taxon>
        <taxon>Eurotiomycetidae</taxon>
        <taxon>Eurotiales</taxon>
        <taxon>Aspergillaceae</taxon>
        <taxon>Penicillium</taxon>
    </lineage>
</organism>
<dbReference type="InterPro" id="IPR036188">
    <property type="entry name" value="FAD/NAD-bd_sf"/>
</dbReference>
<accession>A0A1S9RLU8</accession>
<keyword evidence="4" id="KW-0560">Oxidoreductase</keyword>
<dbReference type="PANTHER" id="PTHR43004">
    <property type="entry name" value="TRK SYSTEM POTASSIUM UPTAKE PROTEIN"/>
    <property type="match status" value="1"/>
</dbReference>
<comment type="caution">
    <text evidence="6">The sequence shown here is derived from an EMBL/GenBank/DDBJ whole genome shotgun (WGS) entry which is preliminary data.</text>
</comment>
<evidence type="ECO:0000256" key="2">
    <source>
        <dbReference type="ARBA" id="ARBA00022630"/>
    </source>
</evidence>
<evidence type="ECO:0000256" key="4">
    <source>
        <dbReference type="ARBA" id="ARBA00023002"/>
    </source>
</evidence>
<dbReference type="Proteomes" id="UP000190744">
    <property type="component" value="Unassembled WGS sequence"/>
</dbReference>
<comment type="cofactor">
    <cofactor evidence="1">
        <name>FAD</name>
        <dbReference type="ChEBI" id="CHEBI:57692"/>
    </cofactor>
</comment>
<evidence type="ECO:0000313" key="7">
    <source>
        <dbReference type="Proteomes" id="UP000190744"/>
    </source>
</evidence>
<sequence length="426" mass="47314">MASKQQVIVVGAGPSGCLLALRLIRQGIRVILIEQEVEIQPHFRALGYPGCTHSALEKAGIWEEATNTGFIKRGFSWRKLPRNHTTDTNVKEWGDLIVTWDPYADFPHDGKAGHGMLALPQNKFREIILPKLLASDLTKVFLGHTVVQLCQDSTSTTVTMVDSTGIEAQVTGSFLVGADGGKSVIRKQLGLHLDGFTWDHIVVAVDMLIDLPPPSDGPSSFYYVDPIDFAFFSVIEKPPKSGPILWRCTLAMTEDESRPEAFDTTLKRKLEKLTPGPKPLQYQLLRAQPYRLHQRSCKTMKEGRCLLVGDAAHLTNPWGGLGLTTGILDVDSLADALGYVINDGMSESVLQAWSDARLDVFNNIVSPIASQNFRRCYEVDPETPFVDPFFRMLHEGSYELNSVNQSLYQMVTDVRHLVSLDEACQC</sequence>
<dbReference type="Gene3D" id="3.30.9.10">
    <property type="entry name" value="D-Amino Acid Oxidase, subunit A, domain 2"/>
    <property type="match status" value="1"/>
</dbReference>
<dbReference type="Pfam" id="PF01494">
    <property type="entry name" value="FAD_binding_3"/>
    <property type="match status" value="1"/>
</dbReference>
<dbReference type="EMBL" id="LJBN01000145">
    <property type="protein sequence ID" value="OOQ86326.1"/>
    <property type="molecule type" value="Genomic_DNA"/>
</dbReference>
<dbReference type="InterPro" id="IPR050641">
    <property type="entry name" value="RIFMO-like"/>
</dbReference>
<evidence type="ECO:0000256" key="1">
    <source>
        <dbReference type="ARBA" id="ARBA00001974"/>
    </source>
</evidence>